<proteinExistence type="predicted"/>
<dbReference type="EMBL" id="CAADFT010000021">
    <property type="protein sequence ID" value="VFK42784.1"/>
    <property type="molecule type" value="Genomic_DNA"/>
</dbReference>
<dbReference type="AlphaFoldDB" id="A0A450YMK2"/>
<dbReference type="Gene3D" id="1.20.1220.20">
    <property type="entry name" value="Uncharcterised protein PF01724"/>
    <property type="match status" value="1"/>
</dbReference>
<dbReference type="PANTHER" id="PTHR34235">
    <property type="entry name" value="SLR1203 PROTEIN-RELATED"/>
    <property type="match status" value="1"/>
</dbReference>
<gene>
    <name evidence="1" type="ORF">BECKTC1821E_GA0114239_102116</name>
</gene>
<reference evidence="1" key="1">
    <citation type="submission" date="2019-02" db="EMBL/GenBank/DDBJ databases">
        <authorList>
            <person name="Gruber-Vodicka R. H."/>
            <person name="Seah K. B. B."/>
        </authorList>
    </citation>
    <scope>NUCLEOTIDE SEQUENCE</scope>
    <source>
        <strain evidence="1">BECK_BZ125</strain>
    </source>
</reference>
<sequence>MGKRERRELVSRLEVLLAHLLKWKYQPAFRERSWEFTIEEQRKGNYALDSEAKQMRLDYISRIKDGMVFQYVRIANLLKSQLVKVQELVITGVMNAEKNLRLELVLYLSVLIFHYTNGYSPCT</sequence>
<accession>A0A450YMK2</accession>
<protein>
    <submittedName>
        <fullName evidence="1">Uncharacterized protein</fullName>
    </submittedName>
</protein>
<organism evidence="1">
    <name type="scientific">Candidatus Kentrum sp. TC</name>
    <dbReference type="NCBI Taxonomy" id="2126339"/>
    <lineage>
        <taxon>Bacteria</taxon>
        <taxon>Pseudomonadati</taxon>
        <taxon>Pseudomonadota</taxon>
        <taxon>Gammaproteobacteria</taxon>
        <taxon>Candidatus Kentrum</taxon>
    </lineage>
</organism>
<dbReference type="InterPro" id="IPR002636">
    <property type="entry name" value="DUF29"/>
</dbReference>
<dbReference type="Pfam" id="PF01724">
    <property type="entry name" value="DUF29"/>
    <property type="match status" value="1"/>
</dbReference>
<evidence type="ECO:0000313" key="1">
    <source>
        <dbReference type="EMBL" id="VFK42784.1"/>
    </source>
</evidence>
<name>A0A450YMK2_9GAMM</name>